<dbReference type="GO" id="GO:0006284">
    <property type="term" value="P:base-excision repair"/>
    <property type="evidence" value="ECO:0007669"/>
    <property type="project" value="InterPro"/>
</dbReference>
<dbReference type="FunFam" id="1.10.8.50:FF:000003">
    <property type="entry name" value="Formamidopyrimidine-DNA glycosylase"/>
    <property type="match status" value="1"/>
</dbReference>
<dbReference type="SUPFAM" id="SSF57716">
    <property type="entry name" value="Glucocorticoid receptor-like (DNA-binding domain)"/>
    <property type="match status" value="1"/>
</dbReference>
<evidence type="ECO:0000256" key="12">
    <source>
        <dbReference type="ARBA" id="ARBA00023268"/>
    </source>
</evidence>
<keyword evidence="4 15" id="KW-0479">Metal-binding</keyword>
<keyword evidence="12 15" id="KW-0511">Multifunctional enzyme</keyword>
<evidence type="ECO:0000256" key="1">
    <source>
        <dbReference type="ARBA" id="ARBA00001668"/>
    </source>
</evidence>
<feature type="binding site" evidence="15">
    <location>
        <position position="102"/>
    </location>
    <ligand>
        <name>DNA</name>
        <dbReference type="ChEBI" id="CHEBI:16991"/>
    </ligand>
</feature>
<dbReference type="Pfam" id="PF01149">
    <property type="entry name" value="Fapy_DNA_glyco"/>
    <property type="match status" value="1"/>
</dbReference>
<sequence length="294" mass="32139">MPELPEVETVRRGLAPWLEGATIESVTLNRPNLRFPFPNGLKGALEGQEVTHVGRRAKYLLLGLSGGATLLSHLGMTGSWRFAEHPIDKPPRYYEPGIEPKHDHMIWTLDHPDHGRSHLIYADPRRFGFIDLYADLAASPYLQGLGPEPLGNEFSAAQLAAAFAGKKTPVKAALLDQRVVAGLGNIYVAEALHRAHILPTVLAGSLVTKTGRPKKALEDLAFAVREVLTAAIEVGGSTIRDFRSVEGAGYFQHNFAVYDREGDPCPTPMCKGIVQRIVQSGRSTFYCPKCQKAP</sequence>
<reference evidence="18 19" key="1">
    <citation type="submission" date="2019-12" db="EMBL/GenBank/DDBJ databases">
        <title>Devosia maris sp. nov., isolated from the deep seawater.</title>
        <authorList>
            <person name="Liu Y."/>
        </authorList>
    </citation>
    <scope>NUCLEOTIDE SEQUENCE [LARGE SCALE GENOMIC DNA]</scope>
    <source>
        <strain evidence="18 19">L53-10-65</strain>
    </source>
</reference>
<dbReference type="PROSITE" id="PS01242">
    <property type="entry name" value="ZF_FPG_1"/>
    <property type="match status" value="1"/>
</dbReference>
<evidence type="ECO:0000256" key="10">
    <source>
        <dbReference type="ARBA" id="ARBA00023204"/>
    </source>
</evidence>
<evidence type="ECO:0000256" key="4">
    <source>
        <dbReference type="ARBA" id="ARBA00022723"/>
    </source>
</evidence>
<dbReference type="SUPFAM" id="SSF81624">
    <property type="entry name" value="N-terminal domain of MutM-like DNA repair proteins"/>
    <property type="match status" value="1"/>
</dbReference>
<dbReference type="InterPro" id="IPR020629">
    <property type="entry name" value="FPG_Glyclase"/>
</dbReference>
<dbReference type="GO" id="GO:0003684">
    <property type="term" value="F:damaged DNA binding"/>
    <property type="evidence" value="ECO:0007669"/>
    <property type="project" value="InterPro"/>
</dbReference>
<keyword evidence="7 15" id="KW-0378">Hydrolase</keyword>
<name>A0A7X3FQN1_9HYPH</name>
<dbReference type="EC" id="3.2.2.23" evidence="15"/>
<dbReference type="Pfam" id="PF06831">
    <property type="entry name" value="H2TH"/>
    <property type="match status" value="1"/>
</dbReference>
<dbReference type="InterPro" id="IPR015887">
    <property type="entry name" value="DNA_glyclase_Znf_dom_DNA_BS"/>
</dbReference>
<dbReference type="RefSeq" id="WP_157289943.1">
    <property type="nucleotide sequence ID" value="NZ_WQRF01000002.1"/>
</dbReference>
<comment type="function">
    <text evidence="15">Involved in base excision repair of DNA damaged by oxidation or by mutagenic agents. Acts as DNA glycosylase that recognizes and removes damaged bases. Has a preference for oxidized purines, such as 7,8-dihydro-8-oxoguanine (8-oxoG). Has AP (apurinic/apyrimidinic) lyase activity and introduces nicks in the DNA strand. Cleaves the DNA backbone by beta-delta elimination to generate a single-strand break at the site of the removed base with both 3'- and 5'-phosphates.</text>
</comment>
<dbReference type="NCBIfam" id="TIGR00577">
    <property type="entry name" value="fpg"/>
    <property type="match status" value="1"/>
</dbReference>
<dbReference type="Proteomes" id="UP000438106">
    <property type="component" value="Unassembled WGS sequence"/>
</dbReference>
<keyword evidence="6 15" id="KW-0863">Zinc-finger</keyword>
<evidence type="ECO:0000256" key="2">
    <source>
        <dbReference type="ARBA" id="ARBA00009409"/>
    </source>
</evidence>
<dbReference type="SUPFAM" id="SSF46946">
    <property type="entry name" value="S13-like H2TH domain"/>
    <property type="match status" value="1"/>
</dbReference>
<evidence type="ECO:0000256" key="11">
    <source>
        <dbReference type="ARBA" id="ARBA00023239"/>
    </source>
</evidence>
<comment type="caution">
    <text evidence="18">The sequence shown here is derived from an EMBL/GenBank/DDBJ whole genome shotgun (WGS) entry which is preliminary data.</text>
</comment>
<dbReference type="InterPro" id="IPR010663">
    <property type="entry name" value="Znf_FPG/IleRS"/>
</dbReference>
<comment type="catalytic activity">
    <reaction evidence="1 15">
        <text>Hydrolysis of DNA containing ring-opened 7-methylguanine residues, releasing 2,6-diamino-4-hydroxy-5-(N-methyl)formamidopyrimidine.</text>
        <dbReference type="EC" id="3.2.2.23"/>
    </reaction>
</comment>
<evidence type="ECO:0000256" key="8">
    <source>
        <dbReference type="ARBA" id="ARBA00022833"/>
    </source>
</evidence>
<evidence type="ECO:0000313" key="18">
    <source>
        <dbReference type="EMBL" id="MVS99018.1"/>
    </source>
</evidence>
<dbReference type="GO" id="GO:0034039">
    <property type="term" value="F:8-oxo-7,8-dihydroguanine DNA N-glycosylase activity"/>
    <property type="evidence" value="ECO:0007669"/>
    <property type="project" value="TreeGrafter"/>
</dbReference>
<evidence type="ECO:0000256" key="15">
    <source>
        <dbReference type="HAMAP-Rule" id="MF_00103"/>
    </source>
</evidence>
<feature type="active site" description="Proton donor" evidence="15">
    <location>
        <position position="3"/>
    </location>
</feature>
<comment type="subunit">
    <text evidence="3 15">Monomer.</text>
</comment>
<evidence type="ECO:0000256" key="5">
    <source>
        <dbReference type="ARBA" id="ARBA00022763"/>
    </source>
</evidence>
<evidence type="ECO:0000256" key="13">
    <source>
        <dbReference type="ARBA" id="ARBA00023295"/>
    </source>
</evidence>
<dbReference type="Pfam" id="PF06827">
    <property type="entry name" value="zf-FPG_IleRS"/>
    <property type="match status" value="1"/>
</dbReference>
<proteinExistence type="inferred from homology"/>
<dbReference type="NCBIfam" id="NF002211">
    <property type="entry name" value="PRK01103.1"/>
    <property type="match status" value="1"/>
</dbReference>
<protein>
    <recommendedName>
        <fullName evidence="15">Formamidopyrimidine-DNA glycosylase</fullName>
        <shortName evidence="15">Fapy-DNA glycosylase</shortName>
        <ecNumber evidence="15">3.2.2.23</ecNumber>
    </recommendedName>
    <alternativeName>
        <fullName evidence="15">DNA-(apurinic or apyrimidinic site) lyase MutM</fullName>
        <shortName evidence="15">AP lyase MutM</shortName>
        <ecNumber evidence="15">4.2.99.18</ecNumber>
    </alternativeName>
</protein>
<evidence type="ECO:0000313" key="19">
    <source>
        <dbReference type="Proteomes" id="UP000438106"/>
    </source>
</evidence>
<keyword evidence="8 15" id="KW-0862">Zinc</keyword>
<keyword evidence="5 15" id="KW-0227">DNA damage</keyword>
<dbReference type="InterPro" id="IPR015886">
    <property type="entry name" value="H2TH_FPG"/>
</dbReference>
<accession>A0A7X3FQN1</accession>
<evidence type="ECO:0000259" key="16">
    <source>
        <dbReference type="PROSITE" id="PS51066"/>
    </source>
</evidence>
<dbReference type="InterPro" id="IPR010979">
    <property type="entry name" value="Ribosomal_uS13-like_H2TH"/>
</dbReference>
<dbReference type="EC" id="4.2.99.18" evidence="15"/>
<feature type="active site" description="Proton donor; for delta-elimination activity" evidence="15">
    <location>
        <position position="282"/>
    </location>
</feature>
<dbReference type="Gene3D" id="3.20.190.10">
    <property type="entry name" value="MutM-like, N-terminal"/>
    <property type="match status" value="1"/>
</dbReference>
<dbReference type="PROSITE" id="PS51068">
    <property type="entry name" value="FPG_CAT"/>
    <property type="match status" value="1"/>
</dbReference>
<keyword evidence="11 15" id="KW-0456">Lyase</keyword>
<dbReference type="HAMAP" id="MF_00103">
    <property type="entry name" value="Fapy_DNA_glycosyl"/>
    <property type="match status" value="1"/>
</dbReference>
<dbReference type="InterPro" id="IPR012319">
    <property type="entry name" value="FPG_cat"/>
</dbReference>
<evidence type="ECO:0000256" key="14">
    <source>
        <dbReference type="ARBA" id="ARBA00044632"/>
    </source>
</evidence>
<feature type="binding site" evidence="15">
    <location>
        <position position="125"/>
    </location>
    <ligand>
        <name>DNA</name>
        <dbReference type="ChEBI" id="CHEBI:16991"/>
    </ligand>
</feature>
<evidence type="ECO:0000256" key="7">
    <source>
        <dbReference type="ARBA" id="ARBA00022801"/>
    </source>
</evidence>
<dbReference type="CDD" id="cd08966">
    <property type="entry name" value="EcFpg-like_N"/>
    <property type="match status" value="1"/>
</dbReference>
<organism evidence="18 19">
    <name type="scientific">Devosia marina</name>
    <dbReference type="NCBI Taxonomy" id="2683198"/>
    <lineage>
        <taxon>Bacteria</taxon>
        <taxon>Pseudomonadati</taxon>
        <taxon>Pseudomonadota</taxon>
        <taxon>Alphaproteobacteria</taxon>
        <taxon>Hyphomicrobiales</taxon>
        <taxon>Devosiaceae</taxon>
        <taxon>Devosia</taxon>
    </lineage>
</organism>
<dbReference type="AlphaFoldDB" id="A0A7X3FQN1"/>
<dbReference type="InterPro" id="IPR035937">
    <property type="entry name" value="FPG_N"/>
</dbReference>
<gene>
    <name evidence="15 18" type="primary">mutM</name>
    <name evidence="15" type="synonym">fpg</name>
    <name evidence="18" type="ORF">GO014_08295</name>
</gene>
<dbReference type="GO" id="GO:0140078">
    <property type="term" value="F:class I DNA-(apurinic or apyrimidinic site) endonuclease activity"/>
    <property type="evidence" value="ECO:0007669"/>
    <property type="project" value="UniProtKB-EC"/>
</dbReference>
<feature type="binding site" evidence="15">
    <location>
        <position position="166"/>
    </location>
    <ligand>
        <name>DNA</name>
        <dbReference type="ChEBI" id="CHEBI:16991"/>
    </ligand>
</feature>
<keyword evidence="13 15" id="KW-0326">Glycosidase</keyword>
<comment type="catalytic activity">
    <reaction evidence="14 15">
        <text>2'-deoxyribonucleotide-(2'-deoxyribose 5'-phosphate)-2'-deoxyribonucleotide-DNA = a 3'-end 2'-deoxyribonucleotide-(2,3-dehydro-2,3-deoxyribose 5'-phosphate)-DNA + a 5'-end 5'-phospho-2'-deoxyribonucleoside-DNA + H(+)</text>
        <dbReference type="Rhea" id="RHEA:66592"/>
        <dbReference type="Rhea" id="RHEA-COMP:13180"/>
        <dbReference type="Rhea" id="RHEA-COMP:16897"/>
        <dbReference type="Rhea" id="RHEA-COMP:17067"/>
        <dbReference type="ChEBI" id="CHEBI:15378"/>
        <dbReference type="ChEBI" id="CHEBI:136412"/>
        <dbReference type="ChEBI" id="CHEBI:157695"/>
        <dbReference type="ChEBI" id="CHEBI:167181"/>
        <dbReference type="EC" id="4.2.99.18"/>
    </reaction>
</comment>
<comment type="cofactor">
    <cofactor evidence="15">
        <name>Zn(2+)</name>
        <dbReference type="ChEBI" id="CHEBI:29105"/>
    </cofactor>
    <text evidence="15">Binds 1 zinc ion per subunit.</text>
</comment>
<evidence type="ECO:0000256" key="9">
    <source>
        <dbReference type="ARBA" id="ARBA00023125"/>
    </source>
</evidence>
<evidence type="ECO:0000256" key="3">
    <source>
        <dbReference type="ARBA" id="ARBA00011245"/>
    </source>
</evidence>
<dbReference type="EMBL" id="WQRF01000002">
    <property type="protein sequence ID" value="MVS99018.1"/>
    <property type="molecule type" value="Genomic_DNA"/>
</dbReference>
<dbReference type="CDD" id="cd20335">
    <property type="entry name" value="BRcat_RBR"/>
    <property type="match status" value="1"/>
</dbReference>
<dbReference type="InterPro" id="IPR000214">
    <property type="entry name" value="Znf_DNA_glyclase/AP_lyase"/>
</dbReference>
<keyword evidence="9 15" id="KW-0238">DNA-binding</keyword>
<feature type="active site" description="Schiff-base intermediate with DNA" evidence="15">
    <location>
        <position position="2"/>
    </location>
</feature>
<feature type="active site" description="Proton donor; for beta-elimination activity" evidence="15">
    <location>
        <position position="58"/>
    </location>
</feature>
<evidence type="ECO:0000256" key="6">
    <source>
        <dbReference type="ARBA" id="ARBA00022771"/>
    </source>
</evidence>
<dbReference type="Gene3D" id="1.10.8.50">
    <property type="match status" value="1"/>
</dbReference>
<dbReference type="GO" id="GO:0008270">
    <property type="term" value="F:zinc ion binding"/>
    <property type="evidence" value="ECO:0007669"/>
    <property type="project" value="UniProtKB-UniRule"/>
</dbReference>
<dbReference type="PANTHER" id="PTHR22993:SF9">
    <property type="entry name" value="FORMAMIDOPYRIMIDINE-DNA GLYCOSYLASE"/>
    <property type="match status" value="1"/>
</dbReference>
<comment type="similarity">
    <text evidence="2 15">Belongs to the FPG family.</text>
</comment>
<dbReference type="PANTHER" id="PTHR22993">
    <property type="entry name" value="FORMAMIDOPYRIMIDINE-DNA GLYCOSYLASE"/>
    <property type="match status" value="1"/>
</dbReference>
<feature type="domain" description="Formamidopyrimidine-DNA glycosylase catalytic" evidence="17">
    <location>
        <begin position="2"/>
        <end position="128"/>
    </location>
</feature>
<evidence type="ECO:0000259" key="17">
    <source>
        <dbReference type="PROSITE" id="PS51068"/>
    </source>
</evidence>
<keyword evidence="19" id="KW-1185">Reference proteome</keyword>
<feature type="domain" description="FPG-type" evidence="16">
    <location>
        <begin position="256"/>
        <end position="292"/>
    </location>
</feature>
<dbReference type="SMART" id="SM01232">
    <property type="entry name" value="H2TH"/>
    <property type="match status" value="1"/>
</dbReference>
<dbReference type="PROSITE" id="PS51066">
    <property type="entry name" value="ZF_FPG_2"/>
    <property type="match status" value="1"/>
</dbReference>
<keyword evidence="10 15" id="KW-0234">DNA repair</keyword>
<dbReference type="SMART" id="SM00898">
    <property type="entry name" value="Fapy_DNA_glyco"/>
    <property type="match status" value="1"/>
</dbReference>